<dbReference type="InterPro" id="IPR046985">
    <property type="entry name" value="IP5"/>
</dbReference>
<dbReference type="PANTHER" id="PTHR11200">
    <property type="entry name" value="INOSITOL 5-PHOSPHATASE"/>
    <property type="match status" value="1"/>
</dbReference>
<feature type="compositionally biased region" description="Low complexity" evidence="6">
    <location>
        <begin position="287"/>
        <end position="300"/>
    </location>
</feature>
<keyword evidence="3" id="KW-0967">Endosome</keyword>
<dbReference type="Proteomes" id="UP000053676">
    <property type="component" value="Unassembled WGS sequence"/>
</dbReference>
<sequence>MVKDLVIKCRGLPYSCDENSLRKFLGDNGISKVNIIMRDGKAAGDAFVHYSNEDDYKRALKKDREHMGHRYIEVMPADQDSPSGRGGASGRDRERFYLLFIARGSSYRDRRERDYDYGRGSSRMTMLMPAPYGEGVVRLRGLPYGARERDVYDFFAPLNIVPEGILLPDDRTAAKTNGEAYVVFVDQETADRALMRHMKNMQHRYIEVFAASYGEMVQFCDEYRLRVPRGTGGGGGYGGMARGGYEESFGGFGAFGRPGGGDRPAAVGPWEDSRGGYGGTPMADPFSGGYSSSAWAGAESRLPPSPRGSSYADPYGRASHTDPYGRSVSASDPYGRAAQNDDPYIRGSRRPEDLFARRVDPFEGFSRGPSDSWREDRAPTGAAAGFGDSWHEYGYGGSGGGGPIRVRDQWRDHEDSRGSAAAPPRGRERPGQRYTLKMRGVPFRAIEADIYDFFNPIRPAHVEIIHEASGRPSGEARVEFSSRKDYDDALLKDKQYMGDRATWSFFPILEGTEKGVCSNFHQSMTFYTGAGGRRAGYVPGRDPMVDEVMRGWQQKYCKFSDVSICVTSFNVNGKSPPSVLRGWFPDGNVSDFYAVGLQEMDLSVGTYIIDNPKKMEEWMECILTSLPGGGKNYKVVSSMRLIGIFVVLFQSRVSSVKVSKINAAYIATGISMLVNKDISQLAFNDGLSIYDHDVVFWFGDLNYRLKVENSGWNGDQVRQIASCSEFSVLFKYDQLREQQSIGQVFVGFQEPEVLPFRPTYKYDAGTSNWDSSEKARVPAWCDRILWWTRDPDTRLNLQRFESVEQISISDHKPVRACFALTVRSIDQVKADKLYDEAIREADRRANELLPQVSLSLTEVDFGEVRFLEPRTRLITIKNTGKSTVRFKFIVRPERGICAKWLQITPPHYVIPVGQSTQISLTVVIDKEISWELKDTKMQDILVMNLEHGRDYFIPVTAQYYPRCFGVSLEHLMKRKRDPEKNLIDFGDGLEDEEEYCPPNIPREVFRLVSALQRLGNDKLDLNDIVDNSTFISVRNALENDFPKDLTRLHVSALALYSALLRLFDTLKEPLIPFSVQREVRVASSDATALWKIISSLPPINASILEYLIDYLRELLSQVPEATDQLVAWADVLFRGGALLTTVPHLEPRVVALRSLCAYRKDVAIFAS</sequence>
<dbReference type="InterPro" id="IPR012677">
    <property type="entry name" value="Nucleotide-bd_a/b_plait_sf"/>
</dbReference>
<dbReference type="InterPro" id="IPR013783">
    <property type="entry name" value="Ig-like_fold"/>
</dbReference>
<dbReference type="Gene3D" id="1.10.555.10">
    <property type="entry name" value="Rho GTPase activation protein"/>
    <property type="match status" value="1"/>
</dbReference>
<dbReference type="EMBL" id="KI659576">
    <property type="protein sequence ID" value="ETN79215.1"/>
    <property type="molecule type" value="Genomic_DNA"/>
</dbReference>
<dbReference type="InterPro" id="IPR036691">
    <property type="entry name" value="Endo/exonu/phosph_ase_sf"/>
</dbReference>
<evidence type="ECO:0000259" key="7">
    <source>
        <dbReference type="PROSITE" id="PS50102"/>
    </source>
</evidence>
<evidence type="ECO:0000259" key="8">
    <source>
        <dbReference type="PROSITE" id="PS50238"/>
    </source>
</evidence>
<keyword evidence="5" id="KW-0694">RNA-binding</keyword>
<evidence type="ECO:0000256" key="3">
    <source>
        <dbReference type="ARBA" id="ARBA00022753"/>
    </source>
</evidence>
<feature type="region of interest" description="Disordered" evidence="6">
    <location>
        <begin position="256"/>
        <end position="348"/>
    </location>
</feature>
<dbReference type="GO" id="GO:0030670">
    <property type="term" value="C:phagocytic vesicle membrane"/>
    <property type="evidence" value="ECO:0007669"/>
    <property type="project" value="UniProtKB-SubCell"/>
</dbReference>
<dbReference type="GO" id="GO:0007165">
    <property type="term" value="P:signal transduction"/>
    <property type="evidence" value="ECO:0007669"/>
    <property type="project" value="InterPro"/>
</dbReference>
<dbReference type="Gene3D" id="2.60.40.10">
    <property type="entry name" value="Immunoglobulins"/>
    <property type="match status" value="1"/>
</dbReference>
<dbReference type="PANTHER" id="PTHR11200:SF300">
    <property type="entry name" value="TYPE II INOSITOL 1,4,5-TRISPHOSPHATE 5-PHOSPHATASE"/>
    <property type="match status" value="1"/>
</dbReference>
<feature type="domain" description="RRM" evidence="7">
    <location>
        <begin position="5"/>
        <end position="79"/>
    </location>
</feature>
<name>W2TAZ7_NECAM</name>
<dbReference type="CTD" id="25349962"/>
<dbReference type="InterPro" id="IPR035979">
    <property type="entry name" value="RBD_domain_sf"/>
</dbReference>
<dbReference type="STRING" id="51031.W2TAZ7"/>
<keyword evidence="4" id="KW-0968">Cytoplasmic vesicle</keyword>
<evidence type="ECO:0000256" key="5">
    <source>
        <dbReference type="PROSITE-ProRule" id="PRU00176"/>
    </source>
</evidence>
<dbReference type="GO" id="GO:0031901">
    <property type="term" value="C:early endosome membrane"/>
    <property type="evidence" value="ECO:0007669"/>
    <property type="project" value="UniProtKB-SubCell"/>
</dbReference>
<feature type="domain" description="Rho-GAP" evidence="8">
    <location>
        <begin position="987"/>
        <end position="1167"/>
    </location>
</feature>
<dbReference type="SMART" id="SM00324">
    <property type="entry name" value="RhoGAP"/>
    <property type="match status" value="1"/>
</dbReference>
<dbReference type="OrthoDB" id="7862313at2759"/>
<evidence type="ECO:0000256" key="2">
    <source>
        <dbReference type="ARBA" id="ARBA00004580"/>
    </source>
</evidence>
<organism evidence="9 10">
    <name type="scientific">Necator americanus</name>
    <name type="common">Human hookworm</name>
    <dbReference type="NCBI Taxonomy" id="51031"/>
    <lineage>
        <taxon>Eukaryota</taxon>
        <taxon>Metazoa</taxon>
        <taxon>Ecdysozoa</taxon>
        <taxon>Nematoda</taxon>
        <taxon>Chromadorea</taxon>
        <taxon>Rhabditida</taxon>
        <taxon>Rhabditina</taxon>
        <taxon>Rhabditomorpha</taxon>
        <taxon>Strongyloidea</taxon>
        <taxon>Ancylostomatidae</taxon>
        <taxon>Bunostominae</taxon>
        <taxon>Necator</taxon>
    </lineage>
</organism>
<dbReference type="AlphaFoldDB" id="W2TAZ7"/>
<dbReference type="SMART" id="SM00128">
    <property type="entry name" value="IPPc"/>
    <property type="match status" value="1"/>
</dbReference>
<dbReference type="GeneID" id="25349962"/>
<protein>
    <submittedName>
        <fullName evidence="9">Uncharacterized protein</fullName>
    </submittedName>
</protein>
<keyword evidence="10" id="KW-1185">Reference proteome</keyword>
<dbReference type="KEGG" id="nai:NECAME_09933"/>
<gene>
    <name evidence="9" type="ORF">NECAME_09933</name>
</gene>
<dbReference type="SMART" id="SM00360">
    <property type="entry name" value="RRM"/>
    <property type="match status" value="3"/>
</dbReference>
<evidence type="ECO:0000256" key="4">
    <source>
        <dbReference type="ARBA" id="ARBA00023329"/>
    </source>
</evidence>
<evidence type="ECO:0000313" key="10">
    <source>
        <dbReference type="Proteomes" id="UP000053676"/>
    </source>
</evidence>
<dbReference type="PROSITE" id="PS50102">
    <property type="entry name" value="RRM"/>
    <property type="match status" value="2"/>
</dbReference>
<dbReference type="Pfam" id="PF00076">
    <property type="entry name" value="RRM_1"/>
    <property type="match status" value="2"/>
</dbReference>
<proteinExistence type="predicted"/>
<dbReference type="GO" id="GO:0046856">
    <property type="term" value="P:phosphatidylinositol dephosphorylation"/>
    <property type="evidence" value="ECO:0007669"/>
    <property type="project" value="InterPro"/>
</dbReference>
<dbReference type="CDD" id="cd12254">
    <property type="entry name" value="RRM_hnRNPH_ESRPs_RBM12_like"/>
    <property type="match status" value="1"/>
</dbReference>
<reference evidence="10" key="1">
    <citation type="journal article" date="2014" name="Nat. Genet.">
        <title>Genome of the human hookworm Necator americanus.</title>
        <authorList>
            <person name="Tang Y.T."/>
            <person name="Gao X."/>
            <person name="Rosa B.A."/>
            <person name="Abubucker S."/>
            <person name="Hallsworth-Pepin K."/>
            <person name="Martin J."/>
            <person name="Tyagi R."/>
            <person name="Heizer E."/>
            <person name="Zhang X."/>
            <person name="Bhonagiri-Palsikar V."/>
            <person name="Minx P."/>
            <person name="Warren W.C."/>
            <person name="Wang Q."/>
            <person name="Zhan B."/>
            <person name="Hotez P.J."/>
            <person name="Sternberg P.W."/>
            <person name="Dougall A."/>
            <person name="Gaze S.T."/>
            <person name="Mulvenna J."/>
            <person name="Sotillo J."/>
            <person name="Ranganathan S."/>
            <person name="Rabelo E.M."/>
            <person name="Wilson R.K."/>
            <person name="Felgner P.L."/>
            <person name="Bethony J."/>
            <person name="Hawdon J.M."/>
            <person name="Gasser R.B."/>
            <person name="Loukas A."/>
            <person name="Mitreva M."/>
        </authorList>
    </citation>
    <scope>NUCLEOTIDE SEQUENCE [LARGE SCALE GENOMIC DNA]</scope>
</reference>
<dbReference type="SUPFAM" id="SSF56219">
    <property type="entry name" value="DNase I-like"/>
    <property type="match status" value="1"/>
</dbReference>
<dbReference type="InterPro" id="IPR000198">
    <property type="entry name" value="RhoGAP_dom"/>
</dbReference>
<comment type="subcellular location">
    <subcellularLocation>
        <location evidence="2">Cytoplasmic vesicle</location>
        <location evidence="2">Phagosome membrane</location>
    </subcellularLocation>
    <subcellularLocation>
        <location evidence="1">Early endosome membrane</location>
    </subcellularLocation>
</comment>
<feature type="region of interest" description="Disordered" evidence="6">
    <location>
        <begin position="401"/>
        <end position="431"/>
    </location>
</feature>
<evidence type="ECO:0000313" key="9">
    <source>
        <dbReference type="EMBL" id="ETN79215.1"/>
    </source>
</evidence>
<dbReference type="SUPFAM" id="SSF54928">
    <property type="entry name" value="RNA-binding domain, RBD"/>
    <property type="match status" value="3"/>
</dbReference>
<dbReference type="Pfam" id="PF22669">
    <property type="entry name" value="Exo_endo_phos2"/>
    <property type="match status" value="2"/>
</dbReference>
<dbReference type="InterPro" id="IPR000504">
    <property type="entry name" value="RRM_dom"/>
</dbReference>
<dbReference type="InterPro" id="IPR008936">
    <property type="entry name" value="Rho_GTPase_activation_prot"/>
</dbReference>
<dbReference type="GO" id="GO:0004439">
    <property type="term" value="F:phosphatidylinositol-4,5-bisphosphate 5-phosphatase activity"/>
    <property type="evidence" value="ECO:0007669"/>
    <property type="project" value="TreeGrafter"/>
</dbReference>
<dbReference type="Gene3D" id="3.60.10.10">
    <property type="entry name" value="Endonuclease/exonuclease/phosphatase"/>
    <property type="match status" value="2"/>
</dbReference>
<evidence type="ECO:0000256" key="6">
    <source>
        <dbReference type="SAM" id="MobiDB-lite"/>
    </source>
</evidence>
<evidence type="ECO:0000256" key="1">
    <source>
        <dbReference type="ARBA" id="ARBA00004146"/>
    </source>
</evidence>
<dbReference type="Pfam" id="PF21310">
    <property type="entry name" value="OCRL-like_ASH"/>
    <property type="match status" value="1"/>
</dbReference>
<dbReference type="InterPro" id="IPR048869">
    <property type="entry name" value="OCRL-1_2_ASH"/>
</dbReference>
<dbReference type="Gene3D" id="3.30.70.330">
    <property type="match status" value="3"/>
</dbReference>
<dbReference type="InterPro" id="IPR000300">
    <property type="entry name" value="IPPc"/>
</dbReference>
<dbReference type="Pfam" id="PF00620">
    <property type="entry name" value="RhoGAP"/>
    <property type="match status" value="1"/>
</dbReference>
<dbReference type="PROSITE" id="PS50238">
    <property type="entry name" value="RHOGAP"/>
    <property type="match status" value="1"/>
</dbReference>
<dbReference type="SUPFAM" id="SSF48350">
    <property type="entry name" value="GTPase activation domain, GAP"/>
    <property type="match status" value="1"/>
</dbReference>
<dbReference type="GO" id="GO:0003723">
    <property type="term" value="F:RNA binding"/>
    <property type="evidence" value="ECO:0007669"/>
    <property type="project" value="UniProtKB-UniRule"/>
</dbReference>
<feature type="domain" description="RRM" evidence="7">
    <location>
        <begin position="135"/>
        <end position="213"/>
    </location>
</feature>
<accession>W2TAZ7</accession>
<feature type="compositionally biased region" description="Basic and acidic residues" evidence="6">
    <location>
        <begin position="405"/>
        <end position="417"/>
    </location>
</feature>